<dbReference type="AlphaFoldDB" id="A0A1Y6CQD4"/>
<dbReference type="PANTHER" id="PTHR42834">
    <property type="entry name" value="ENDONUCLEASE/EXONUCLEASE/PHOSPHATASE FAMILY PROTEIN (AFU_ORTHOLOGUE AFUA_3G09210)"/>
    <property type="match status" value="1"/>
</dbReference>
<feature type="chain" id="PRO_5012599461" evidence="2">
    <location>
        <begin position="23"/>
        <end position="860"/>
    </location>
</feature>
<evidence type="ECO:0000256" key="2">
    <source>
        <dbReference type="SAM" id="SignalP"/>
    </source>
</evidence>
<accession>A0A1Y6CQD4</accession>
<evidence type="ECO:0000259" key="4">
    <source>
        <dbReference type="Pfam" id="PF19580"/>
    </source>
</evidence>
<dbReference type="PROSITE" id="PS51257">
    <property type="entry name" value="PROKAR_LIPOPROTEIN"/>
    <property type="match status" value="1"/>
</dbReference>
<dbReference type="SUPFAM" id="SSF56219">
    <property type="entry name" value="DNase I-like"/>
    <property type="match status" value="1"/>
</dbReference>
<feature type="region of interest" description="Disordered" evidence="1">
    <location>
        <begin position="514"/>
        <end position="535"/>
    </location>
</feature>
<proteinExistence type="predicted"/>
<dbReference type="Pfam" id="PF19580">
    <property type="entry name" value="Exo_endo_phos_3"/>
    <property type="match status" value="1"/>
</dbReference>
<evidence type="ECO:0000313" key="6">
    <source>
        <dbReference type="Proteomes" id="UP000192907"/>
    </source>
</evidence>
<dbReference type="RefSeq" id="WP_159455611.1">
    <property type="nucleotide sequence ID" value="NZ_FWZT01000024.1"/>
</dbReference>
<dbReference type="CDD" id="cd04486">
    <property type="entry name" value="YhcR_OBF_like"/>
    <property type="match status" value="1"/>
</dbReference>
<reference evidence="6" key="1">
    <citation type="submission" date="2017-04" db="EMBL/GenBank/DDBJ databases">
        <authorList>
            <person name="Varghese N."/>
            <person name="Submissions S."/>
        </authorList>
    </citation>
    <scope>NUCLEOTIDE SEQUENCE [LARGE SCALE GENOMIC DNA]</scope>
    <source>
        <strain evidence="6">RKEM611</strain>
    </source>
</reference>
<name>A0A1Y6CQD4_9BACT</name>
<dbReference type="GO" id="GO:0009166">
    <property type="term" value="P:nucleotide catabolic process"/>
    <property type="evidence" value="ECO:0007669"/>
    <property type="project" value="InterPro"/>
</dbReference>
<dbReference type="PANTHER" id="PTHR42834:SF1">
    <property type="entry name" value="ENDONUCLEASE_EXONUCLEASE_PHOSPHATASE FAMILY PROTEIN (AFU_ORTHOLOGUE AFUA_3G09210)"/>
    <property type="match status" value="1"/>
</dbReference>
<gene>
    <name evidence="5" type="ORF">SAMN06296036_1243</name>
</gene>
<dbReference type="Gene3D" id="3.90.780.10">
    <property type="entry name" value="5'-Nucleotidase, C-terminal domain"/>
    <property type="match status" value="1"/>
</dbReference>
<feature type="signal peptide" evidence="2">
    <location>
        <begin position="1"/>
        <end position="22"/>
    </location>
</feature>
<dbReference type="Gene3D" id="3.60.10.10">
    <property type="entry name" value="Endonuclease/exonuclease/phosphatase"/>
    <property type="match status" value="1"/>
</dbReference>
<sequence>MVSKFSQVIIALGAICSLSACVEDPGVNTNNELLVSSEGRYEQSSSVGNLFATALQKEYDLDFAFVPSSNLLDQAYTLIEPGMEPELTTRRVLSLMDASKPRWKEYKLGTMKGSAIKDFIVSRTLEMQRHELHVAGMHYSFRMVGGFPDRFIYLSTENGDEIQDSRYYRVAIDATNYRTFPGYWFAHGMSRSFREETKTANLEQALTNYLAKIQVMKPFDTIRSRVIIDEKSEISGITPISKVQGISHMSELLGHIVTVEGVVTVLGTVKDGFHKGRKEAYIQSVTPDDDPRSSEGIYLDLGYGSLADVEVGSLIRVKGTVYEELAMNEGLSRTGIRKVQSVDVIPTPTPYTIEPVVLGGDSLVNIPNKRISTYFGNINRKPALNLEDGIDFWESLEGMKIVVKSPRVVGFAGGKKDVSEEGRPKGYISVFVVAEGTANEEQKTPVGGLMIDNLEFDYNPEIIRIVDHHLAPKVTSSKVFEVGDMMKHDLEGVFGYEKNLFGGGEYTFFVTGQFEGTQDSTPPTPEQKPQSKLAPEEDKLTVATFNVENLTAGKDAFRFDRLGRTIAYNLHCPDIINLVEIQDDDGAFGYTNSNLYKPGTDDTVAEKTLMDLITNIRDCPNPAEYKFVNVDPVKNQEGGEPGGNIRVAMIYNSLRVGFNPKGEPGPISNSYLAADGSLLQNPGRLNHEELEGTRRPLVAEFTFKGERIFVIGNHFNSKGGDTSLWSADQPPVLGSSDRRSKIADVVNDFVELILRSDKNANVIVTGDFNDFNESRAMQVLEGGGALKNLANVKKANGEPIIQPNDVYTYNYGGNSQPLDFILVSPALLRRQPEVDALHINTDFMGQVADHDPVISRFTFD</sequence>
<dbReference type="EMBL" id="FWZT01000024">
    <property type="protein sequence ID" value="SMF68012.1"/>
    <property type="molecule type" value="Genomic_DNA"/>
</dbReference>
<dbReference type="InterPro" id="IPR036907">
    <property type="entry name" value="5'-Nucleotdase_C_sf"/>
</dbReference>
<keyword evidence="6" id="KW-1185">Reference proteome</keyword>
<dbReference type="InterPro" id="IPR008334">
    <property type="entry name" value="5'-Nucleotdase_C"/>
</dbReference>
<dbReference type="Pfam" id="PF02872">
    <property type="entry name" value="5_nucleotid_C"/>
    <property type="match status" value="1"/>
</dbReference>
<dbReference type="Proteomes" id="UP000192907">
    <property type="component" value="Unassembled WGS sequence"/>
</dbReference>
<feature type="domain" description="5'-Nucleotidase C-terminal" evidence="3">
    <location>
        <begin position="38"/>
        <end position="174"/>
    </location>
</feature>
<evidence type="ECO:0000256" key="1">
    <source>
        <dbReference type="SAM" id="MobiDB-lite"/>
    </source>
</evidence>
<dbReference type="InterPro" id="IPR036691">
    <property type="entry name" value="Endo/exonu/phosph_ase_sf"/>
</dbReference>
<organism evidence="5 6">
    <name type="scientific">Pseudobacteriovorax antillogorgiicola</name>
    <dbReference type="NCBI Taxonomy" id="1513793"/>
    <lineage>
        <taxon>Bacteria</taxon>
        <taxon>Pseudomonadati</taxon>
        <taxon>Bdellovibrionota</taxon>
        <taxon>Oligoflexia</taxon>
        <taxon>Oligoflexales</taxon>
        <taxon>Pseudobacteriovoracaceae</taxon>
        <taxon>Pseudobacteriovorax</taxon>
    </lineage>
</organism>
<evidence type="ECO:0000259" key="3">
    <source>
        <dbReference type="Pfam" id="PF02872"/>
    </source>
</evidence>
<dbReference type="GO" id="GO:0016787">
    <property type="term" value="F:hydrolase activity"/>
    <property type="evidence" value="ECO:0007669"/>
    <property type="project" value="InterPro"/>
</dbReference>
<feature type="domain" description="Endonuclease/exonuclease/phosphatase" evidence="4">
    <location>
        <begin position="692"/>
        <end position="831"/>
    </location>
</feature>
<protein>
    <submittedName>
        <fullName evidence="5">Predicted extracellular nuclease</fullName>
    </submittedName>
</protein>
<dbReference type="InterPro" id="IPR005135">
    <property type="entry name" value="Endo/exonuclease/phosphatase"/>
</dbReference>
<keyword evidence="2" id="KW-0732">Signal</keyword>
<dbReference type="SUPFAM" id="SSF55816">
    <property type="entry name" value="5'-nucleotidase (syn. UDP-sugar hydrolase), C-terminal domain"/>
    <property type="match status" value="1"/>
</dbReference>
<evidence type="ECO:0000313" key="5">
    <source>
        <dbReference type="EMBL" id="SMF68012.1"/>
    </source>
</evidence>
<dbReference type="STRING" id="1513793.SAMN06296036_1243"/>